<reference evidence="1" key="1">
    <citation type="submission" date="2012-12" db="EMBL/GenBank/DDBJ databases">
        <title>Identification and characterization of a phenylalanine ammonia-lyase gene family in Isatis indigotica Fort.</title>
        <authorList>
            <person name="Liu Q."/>
            <person name="Chen J."/>
            <person name="Zhou X."/>
            <person name="Di P."/>
            <person name="Xiao Y."/>
            <person name="Xuan H."/>
            <person name="Zhang L."/>
            <person name="Chen W."/>
        </authorList>
    </citation>
    <scope>NUCLEOTIDE SEQUENCE</scope>
    <source>
        <tissue evidence="1">Salivary gland</tissue>
    </source>
</reference>
<organism evidence="1">
    <name type="scientific">Ixodes ricinus</name>
    <name type="common">Common tick</name>
    <name type="synonym">Acarus ricinus</name>
    <dbReference type="NCBI Taxonomy" id="34613"/>
    <lineage>
        <taxon>Eukaryota</taxon>
        <taxon>Metazoa</taxon>
        <taxon>Ecdysozoa</taxon>
        <taxon>Arthropoda</taxon>
        <taxon>Chelicerata</taxon>
        <taxon>Arachnida</taxon>
        <taxon>Acari</taxon>
        <taxon>Parasitiformes</taxon>
        <taxon>Ixodida</taxon>
        <taxon>Ixodoidea</taxon>
        <taxon>Ixodidae</taxon>
        <taxon>Ixodinae</taxon>
        <taxon>Ixodes</taxon>
    </lineage>
</organism>
<name>A0A0K8RIP3_IXORI</name>
<dbReference type="EMBL" id="GADI01003095">
    <property type="protein sequence ID" value="JAA70713.1"/>
    <property type="molecule type" value="mRNA"/>
</dbReference>
<proteinExistence type="evidence at transcript level"/>
<evidence type="ECO:0000313" key="1">
    <source>
        <dbReference type="EMBL" id="JAA70713.1"/>
    </source>
</evidence>
<sequence>MAYVFVYPIWDIAGVNAQIIHMLNGNMKIRCRIFIGNLITVSKQIKRCSEVSTGVHKPLHPKVHQSETQIEENSNDDIVSLTSRGKKKMCKVLCIQVSCLSKYFHKCCEKYLCLQQSTIVCNDCYKGCAKPTIEDSD</sequence>
<protein>
    <submittedName>
        <fullName evidence="1">Uncharacterized protein</fullName>
    </submittedName>
</protein>
<dbReference type="AlphaFoldDB" id="A0A0K8RIP3"/>
<accession>A0A0K8RIP3</accession>